<comment type="caution">
    <text evidence="1">The sequence shown here is derived from an EMBL/GenBank/DDBJ whole genome shotgun (WGS) entry which is preliminary data.</text>
</comment>
<name>A0A0V1Q1H9_9ASCO</name>
<dbReference type="OrthoDB" id="10367872at2759"/>
<dbReference type="GeneID" id="26838965"/>
<dbReference type="AlphaFoldDB" id="A0A0V1Q1H9"/>
<proteinExistence type="predicted"/>
<evidence type="ECO:0000313" key="2">
    <source>
        <dbReference type="Proteomes" id="UP000054251"/>
    </source>
</evidence>
<protein>
    <submittedName>
        <fullName evidence="1">Uncharacterized protein</fullName>
    </submittedName>
</protein>
<organism evidence="1 2">
    <name type="scientific">Debaryomyces fabryi</name>
    <dbReference type="NCBI Taxonomy" id="58627"/>
    <lineage>
        <taxon>Eukaryota</taxon>
        <taxon>Fungi</taxon>
        <taxon>Dikarya</taxon>
        <taxon>Ascomycota</taxon>
        <taxon>Saccharomycotina</taxon>
        <taxon>Pichiomycetes</taxon>
        <taxon>Debaryomycetaceae</taxon>
        <taxon>Debaryomyces</taxon>
    </lineage>
</organism>
<gene>
    <name evidence="1" type="ORF">AC631_01956</name>
</gene>
<dbReference type="RefSeq" id="XP_015468408.1">
    <property type="nucleotide sequence ID" value="XM_015610786.1"/>
</dbReference>
<evidence type="ECO:0000313" key="1">
    <source>
        <dbReference type="EMBL" id="KSA02306.1"/>
    </source>
</evidence>
<reference evidence="1 2" key="1">
    <citation type="submission" date="2015-11" db="EMBL/GenBank/DDBJ databases">
        <title>The genome of Debaryomyces fabryi.</title>
        <authorList>
            <person name="Tafer H."/>
            <person name="Lopandic K."/>
        </authorList>
    </citation>
    <scope>NUCLEOTIDE SEQUENCE [LARGE SCALE GENOMIC DNA]</scope>
    <source>
        <strain evidence="1 2">CBS 789</strain>
    </source>
</reference>
<dbReference type="EMBL" id="LMYN01000030">
    <property type="protein sequence ID" value="KSA02306.1"/>
    <property type="molecule type" value="Genomic_DNA"/>
</dbReference>
<dbReference type="Proteomes" id="UP000054251">
    <property type="component" value="Unassembled WGS sequence"/>
</dbReference>
<accession>A0A0V1Q1H9</accession>
<keyword evidence="2" id="KW-1185">Reference proteome</keyword>
<sequence>MKLIIDLEENMRQFIWPQVGKYLEKFQASQSKSSHLSISYNPLEYESISSSESLVTCSESFRNIGDNMFIGEGDNLNTEFKTCSSNELIVVGDELVSIISTTNDTNSYKDIDFSCISSLEFPSSEIGPFKHSSKEELEPSAPLFNDEIARLIEDMILVLEDPGRSVDNLPEIKELERDLDYQEVTKALSIP</sequence>